<organism evidence="10 11">
    <name type="scientific">Clostridium neuense</name>
    <dbReference type="NCBI Taxonomy" id="1728934"/>
    <lineage>
        <taxon>Bacteria</taxon>
        <taxon>Bacillati</taxon>
        <taxon>Bacillota</taxon>
        <taxon>Clostridia</taxon>
        <taxon>Eubacteriales</taxon>
        <taxon>Clostridiaceae</taxon>
        <taxon>Clostridium</taxon>
    </lineage>
</organism>
<dbReference type="PANTHER" id="PTHR32439:SF9">
    <property type="entry name" value="BLR3264 PROTEIN"/>
    <property type="match status" value="1"/>
</dbReference>
<protein>
    <submittedName>
        <fullName evidence="10">Sulfurtransferase TusA family protein</fullName>
    </submittedName>
</protein>
<comment type="caution">
    <text evidence="10">The sequence shown here is derived from an EMBL/GenBank/DDBJ whole genome shotgun (WGS) entry which is preliminary data.</text>
</comment>
<dbReference type="Gene3D" id="3.30.110.40">
    <property type="entry name" value="TusA-like domain"/>
    <property type="match status" value="1"/>
</dbReference>
<keyword evidence="1" id="KW-0004">4Fe-4S</keyword>
<dbReference type="InterPro" id="IPR001455">
    <property type="entry name" value="TusA-like"/>
</dbReference>
<dbReference type="InterPro" id="IPR051329">
    <property type="entry name" value="NIR_SIR_4Fe-4S"/>
</dbReference>
<keyword evidence="3" id="KW-0479">Metal-binding</keyword>
<dbReference type="InterPro" id="IPR036136">
    <property type="entry name" value="Nit/Sulf_reduc_fer-like_dom_sf"/>
</dbReference>
<evidence type="ECO:0000259" key="8">
    <source>
        <dbReference type="Pfam" id="PF01206"/>
    </source>
</evidence>
<feature type="domain" description="UPF0033" evidence="8">
    <location>
        <begin position="699"/>
        <end position="768"/>
    </location>
</feature>
<feature type="domain" description="Nitrite/Sulfite reductase ferredoxin-like" evidence="9">
    <location>
        <begin position="309"/>
        <end position="375"/>
    </location>
</feature>
<evidence type="ECO:0000256" key="6">
    <source>
        <dbReference type="ARBA" id="ARBA00023014"/>
    </source>
</evidence>
<dbReference type="CDD" id="cd00291">
    <property type="entry name" value="SirA_YedF_YeeD"/>
    <property type="match status" value="1"/>
</dbReference>
<dbReference type="Gene3D" id="3.90.480.10">
    <property type="entry name" value="Sulfite Reductase Hemoprotein,Domain 2"/>
    <property type="match status" value="1"/>
</dbReference>
<dbReference type="Proteomes" id="UP001623592">
    <property type="component" value="Unassembled WGS sequence"/>
</dbReference>
<dbReference type="Pfam" id="PF01077">
    <property type="entry name" value="NIR_SIR"/>
    <property type="match status" value="1"/>
</dbReference>
<dbReference type="Gene3D" id="3.30.413.10">
    <property type="entry name" value="Sulfite Reductase Hemoprotein, domain 1"/>
    <property type="match status" value="2"/>
</dbReference>
<dbReference type="RefSeq" id="WP_406789074.1">
    <property type="nucleotide sequence ID" value="NZ_JBJIAA010000017.1"/>
</dbReference>
<feature type="domain" description="Nitrite/sulphite reductase 4Fe-4S" evidence="7">
    <location>
        <begin position="118"/>
        <end position="270"/>
    </location>
</feature>
<gene>
    <name evidence="10" type="ORF">ACJDT4_18570</name>
</gene>
<dbReference type="InterPro" id="IPR006067">
    <property type="entry name" value="NO2/SO3_Rdtase_4Fe4S_dom"/>
</dbReference>
<dbReference type="InterPro" id="IPR005117">
    <property type="entry name" value="NiRdtase/SiRdtase_haem-b_fer"/>
</dbReference>
<dbReference type="EMBL" id="JBJIAA010000017">
    <property type="protein sequence ID" value="MFL0252418.1"/>
    <property type="molecule type" value="Genomic_DNA"/>
</dbReference>
<keyword evidence="11" id="KW-1185">Reference proteome</keyword>
<dbReference type="PANTHER" id="PTHR32439">
    <property type="entry name" value="FERREDOXIN--NITRITE REDUCTASE, CHLOROPLASTIC"/>
    <property type="match status" value="1"/>
</dbReference>
<evidence type="ECO:0000313" key="11">
    <source>
        <dbReference type="Proteomes" id="UP001623592"/>
    </source>
</evidence>
<dbReference type="SUPFAM" id="SSF55124">
    <property type="entry name" value="Nitrite/Sulfite reductase N-terminal domain-like"/>
    <property type="match status" value="2"/>
</dbReference>
<dbReference type="SUPFAM" id="SSF64307">
    <property type="entry name" value="SirA-like"/>
    <property type="match status" value="1"/>
</dbReference>
<accession>A0ABW8TJI1</accession>
<reference evidence="10 11" key="1">
    <citation type="submission" date="2024-11" db="EMBL/GenBank/DDBJ databases">
        <authorList>
            <person name="Heng Y.C."/>
            <person name="Lim A.C.H."/>
            <person name="Lee J.K.Y."/>
            <person name="Kittelmann S."/>
        </authorList>
    </citation>
    <scope>NUCLEOTIDE SEQUENCE [LARGE SCALE GENOMIC DNA]</scope>
    <source>
        <strain evidence="10 11">WILCCON 0114</strain>
    </source>
</reference>
<dbReference type="InterPro" id="IPR045854">
    <property type="entry name" value="NO2/SO3_Rdtase_4Fe4S_sf"/>
</dbReference>
<keyword evidence="2" id="KW-0349">Heme</keyword>
<evidence type="ECO:0000256" key="5">
    <source>
        <dbReference type="ARBA" id="ARBA00023004"/>
    </source>
</evidence>
<dbReference type="Pfam" id="PF01206">
    <property type="entry name" value="TusA"/>
    <property type="match status" value="1"/>
</dbReference>
<keyword evidence="4" id="KW-0560">Oxidoreductase</keyword>
<dbReference type="SUPFAM" id="SSF56014">
    <property type="entry name" value="Nitrite and sulphite reductase 4Fe-4S domain-like"/>
    <property type="match status" value="2"/>
</dbReference>
<feature type="domain" description="Nitrite/Sulfite reductase ferredoxin-like" evidence="9">
    <location>
        <begin position="42"/>
        <end position="107"/>
    </location>
</feature>
<evidence type="ECO:0000256" key="3">
    <source>
        <dbReference type="ARBA" id="ARBA00022723"/>
    </source>
</evidence>
<dbReference type="InterPro" id="IPR036868">
    <property type="entry name" value="TusA-like_sf"/>
</dbReference>
<evidence type="ECO:0000256" key="4">
    <source>
        <dbReference type="ARBA" id="ARBA00023002"/>
    </source>
</evidence>
<keyword evidence="6" id="KW-0411">Iron-sulfur</keyword>
<evidence type="ECO:0000256" key="2">
    <source>
        <dbReference type="ARBA" id="ARBA00022617"/>
    </source>
</evidence>
<evidence type="ECO:0000259" key="9">
    <source>
        <dbReference type="Pfam" id="PF03460"/>
    </source>
</evidence>
<evidence type="ECO:0000259" key="7">
    <source>
        <dbReference type="Pfam" id="PF01077"/>
    </source>
</evidence>
<proteinExistence type="predicted"/>
<sequence length="770" mass="87328">MLHITEKNLKEVEDFKEKAEQYLNGQIDPLRFKAFRVSMGVYEQREKENYMIRMRLPGGFVTFDQIKVISSLGKKYSHGKLHLTSREDAQFHKVELKDVYPIMKELINVGIITKGTGGNTVRNVESSPLSGVAYDDAFDVEPYVEKVTNYLIKDPSNMNLPRKYKIAFSNNEKDTANASISDLGFIAEIKNGKKGFKVFAAGGLGGKPRASIKIEDFIEAKDVLYYVVALKRLFEKEGDRTNKSKARIRFISYRFGDEKFKELLKAELENVKKEENLDLIIDDVKNKAKYETLEYIDNLEEKHENVIFKQKQKGYYSVYIHPQSGNLKTADLDKVIKFLEDLNYEITIRFTNTQGFYIRDLKGSDAAKLADIIKEFSSQFNLYNSSTCAGASTCQLGLCLSQNLLTAIKDKFKTASFEVKSALPKIYISGCLNSCAQHEKGAIGLNGRATRTEDGLVPMYTVSMGGYVGGEGAKLASKIGDVPAKKVPDYLLELAELKNKTKYLDFYEFLKNDIEEIKKLTERYSTIESYCASPDLYYDFGTDKKFSLEGRGKGECSTGVLDVIKMDISNAEAYLDEYKNSKENLKLYEAALSAARSLLILKGVDSTKEREIFKEFVKNFVDEGYLKSSIKELIDTLIDFKIGDVKDISDKFKDVEYVVKKVRDMFESLNGKLDITLPKENEIKKEDSKQDKKEALGYKVVDFRGVKCPINFVKVKIELSKVNSGDQIGFYLDDGDPITNVPRSVEKEGNKIISIDDKFEGYNLLVIEKK</sequence>
<keyword evidence="5" id="KW-0408">Iron</keyword>
<dbReference type="Pfam" id="PF03460">
    <property type="entry name" value="NIR_SIR_ferr"/>
    <property type="match status" value="2"/>
</dbReference>
<evidence type="ECO:0000256" key="1">
    <source>
        <dbReference type="ARBA" id="ARBA00022485"/>
    </source>
</evidence>
<name>A0ABW8TJI1_9CLOT</name>
<evidence type="ECO:0000313" key="10">
    <source>
        <dbReference type="EMBL" id="MFL0252418.1"/>
    </source>
</evidence>